<dbReference type="PANTHER" id="PTHR17608:SF4">
    <property type="entry name" value="GENETIC SUPPRESSOR ELEMENT 1"/>
    <property type="match status" value="1"/>
</dbReference>
<sequence>MNDPELTPISKAQQRMASALPGEESPLSGSVCRPERNGIFFIHCFVCGSGVTPGKELSLQVKYQREKDGPFFPFLQGQDPAPGAPEIGPDGDALVCAVCHCFLREQWNSFERNRTPIEKRMYWLKRPYQCDLRNFTYDLERRMSVSNYDANESDISSFSDNDLSEQDLDLSACVMNSNNTNKASRESSRKNTVSVKSSPESVRYPTRVYTGQDVPKSDRRPTKMINHTSHSSVSMALQQYDSLSVRTPLQDNGIITCDKQWTHASTGDSDAPDSCDINITSDDEREHAASSHLDVERSQAAKCRSSECACYICGSRLPEGGRFRVFVQKQERASSEPFFPFLWLHTPPPGAVPLRLGGYTLVCTTCHSSLMQQWQGFELADVPVLQRLYVVPLNTGAATPLSPPAINECGDGLPKIHPLPSMPQNRREACYLCGEHCGREVRIAYTHVGASKARSAMYFPFINLLPCPPNAQRMRNGRVHCCVACHSLLEGIWAEYCLCLSEELITSVTTFLGRYHLAMGRGGVLVSPPRGPLSTPSQTATTTASHTSICYLCGEELSGGTEYQLHVNPPGRCGEREPFFPFLTVHPPAPRARPADATGLVSACALCYHDLLGQWTQHESQGSESGPSSSPWARQYNCNTFICFFCRKEKKRPLGLKAVCVDRLPVFLYAPRVSQTLVIDNGKQLTIGSCVECKSMVLAGQNMKPVSGITQNKGLMVVEESASSSKDAETRPPVVTVAEVSEQDHTTSFEPRMASATSPLLSLKVEKADSSVPSMSHEPKSPSLGMISTATRTTATVSPLTPSPLNSSIVTNGSPASQSAHSGFAAALRKLAKQAEEPRAGSSISSESSPVSSPATNHSSPVSTPKRGPMGPVIVPPGGHSIPSTPPVVTIAPTKTVNGLWRSESRPVREAESGPRGVSRDRLSSEASSTQEKGNPTVPAHLIGNPFAFGLTPVSVMQDSRFQPLNLPRQMPHAVPPASVPEEYLRGFRPYATAEELRMPSLPLGLDPATAAAAAAYYHPGYLPHPSFSHYRMDDPFCLSALRSPFYPLPAGGALPPLHPSAVHMHLPGVRYPGDLSHPSLSSLQSERLSERLQMEDELRLREREREREKEREREAEREKEREREREREREKELEREREREREREKEREREREMERQKERSAREKESHYLAELHGLRVPPDDRAKPADRITTNRPDKTKEPILTTAKPIQPGLHHSLNSTHHPVPSLVSAHGMYLGPGGVGPASLTAATMLQRTNEEERWLARQRKLRQEKEDRQYQVSEFRQQVLEQHLDLGRQGEIADLHIEGHRPIPNHHEPNSRDRERDRDAHPLLGAPPPLISPKHQHKDHAPPPPTTLWNPASLIETSTDSRRTLHEPQSLGHYDVSRLSLPPSKHERHYNSEKLEEGSRKRDSLDKYPPIQPSGFSESNTFLVELEKSTHSFLNHQRAPLSMSGPYGELNAGLKSSGCFKSLQGHSRLAPDAMLVYDEFLQQNRQAVSKLDLEEKRCREAREKGYYYELDDSYDESDEEEVRAHLRRVAEQPPLKLDDSTEKVEFLQMFDLTTLARREEMMEVKRRKRRRMLRERSLSPPAVQTKRPTPAPLITRFTPEDMNNSPELEEKKCFLTIFSLNHVTQQQRRDNERVEKLLKAIKQKSVTLDSIRHNPHPLCRSPAALCSDLSSQSPVQSNELLNGLPPSPSPSVSVPQPQAEPLSHLDQHRSLSDPLRLKDSSLPAALPDKCRVNDSIPGKSSSLLNSVRQPPFTKESSVNVNGKTKPWESFIAEEFAQQFHESVLQSTQKALQKSKGGALVMSEQNNAVDSSVHYNIPELQSTPGRSKPHPHPPSLQPNGQHCPPQPYRQELSTEESEEEVEDEEDDTEEDEPTPSRWQGIEAIFEAYQDYAEEQSIERQVLHSQCRRLEVHHYNLSLTAEQLSHSMGELMAQKQKLVAERENLQAELEHFKKCLMLPQNPWSRSHFKGYPPR</sequence>
<dbReference type="Proteomes" id="UP000472262">
    <property type="component" value="Unassembled WGS sequence"/>
</dbReference>
<feature type="compositionally biased region" description="Polar residues" evidence="2">
    <location>
        <begin position="925"/>
        <end position="934"/>
    </location>
</feature>
<dbReference type="OMA" id="QDFPEKC"/>
<evidence type="ECO:0000259" key="3">
    <source>
        <dbReference type="Pfam" id="PF12540"/>
    </source>
</evidence>
<name>A0A672PF82_SINGR</name>
<feature type="region of interest" description="Disordered" evidence="2">
    <location>
        <begin position="1674"/>
        <end position="1714"/>
    </location>
</feature>
<feature type="compositionally biased region" description="Low complexity" evidence="2">
    <location>
        <begin position="842"/>
        <end position="853"/>
    </location>
</feature>
<feature type="region of interest" description="Disordered" evidence="2">
    <location>
        <begin position="1102"/>
        <end position="1203"/>
    </location>
</feature>
<evidence type="ECO:0000256" key="1">
    <source>
        <dbReference type="SAM" id="Coils"/>
    </source>
</evidence>
<feature type="region of interest" description="Disordered" evidence="2">
    <location>
        <begin position="1732"/>
        <end position="1766"/>
    </location>
</feature>
<organism evidence="4 5">
    <name type="scientific">Sinocyclocheilus grahami</name>
    <name type="common">Dianchi golden-line fish</name>
    <name type="synonym">Barbus grahami</name>
    <dbReference type="NCBI Taxonomy" id="75366"/>
    <lineage>
        <taxon>Eukaryota</taxon>
        <taxon>Metazoa</taxon>
        <taxon>Chordata</taxon>
        <taxon>Craniata</taxon>
        <taxon>Vertebrata</taxon>
        <taxon>Euteleostomi</taxon>
        <taxon>Actinopterygii</taxon>
        <taxon>Neopterygii</taxon>
        <taxon>Teleostei</taxon>
        <taxon>Ostariophysi</taxon>
        <taxon>Cypriniformes</taxon>
        <taxon>Cyprinidae</taxon>
        <taxon>Cyprininae</taxon>
        <taxon>Sinocyclocheilus</taxon>
    </lineage>
</organism>
<feature type="region of interest" description="Disordered" evidence="2">
    <location>
        <begin position="177"/>
        <end position="202"/>
    </location>
</feature>
<feature type="domain" description="Genetic suppressor element-like" evidence="3">
    <location>
        <begin position="1489"/>
        <end position="1627"/>
    </location>
</feature>
<keyword evidence="1" id="KW-0175">Coiled coil</keyword>
<feature type="region of interest" description="Disordered" evidence="2">
    <location>
        <begin position="1"/>
        <end position="27"/>
    </location>
</feature>
<reference evidence="4" key="1">
    <citation type="submission" date="2025-08" db="UniProtKB">
        <authorList>
            <consortium name="Ensembl"/>
        </authorList>
    </citation>
    <scope>IDENTIFICATION</scope>
</reference>
<reference evidence="4" key="2">
    <citation type="submission" date="2025-09" db="UniProtKB">
        <authorList>
            <consortium name="Ensembl"/>
        </authorList>
    </citation>
    <scope>IDENTIFICATION</scope>
</reference>
<feature type="region of interest" description="Disordered" evidence="2">
    <location>
        <begin position="1572"/>
        <end position="1611"/>
    </location>
</feature>
<protein>
    <submittedName>
        <fullName evidence="4">Genetic suppressor element 1-like</fullName>
    </submittedName>
</protein>
<dbReference type="InterPro" id="IPR022207">
    <property type="entry name" value="GSE-like"/>
</dbReference>
<feature type="compositionally biased region" description="Basic and acidic residues" evidence="2">
    <location>
        <begin position="1395"/>
        <end position="1412"/>
    </location>
</feature>
<feature type="region of interest" description="Disordered" evidence="2">
    <location>
        <begin position="1823"/>
        <end position="1882"/>
    </location>
</feature>
<feature type="region of interest" description="Disordered" evidence="2">
    <location>
        <begin position="796"/>
        <end position="890"/>
    </location>
</feature>
<feature type="compositionally biased region" description="Acidic residues" evidence="2">
    <location>
        <begin position="1858"/>
        <end position="1878"/>
    </location>
</feature>
<feature type="region of interest" description="Disordered" evidence="2">
    <location>
        <begin position="1302"/>
        <end position="1358"/>
    </location>
</feature>
<dbReference type="RefSeq" id="XP_016106039.1">
    <property type="nucleotide sequence ID" value="XM_016250553.1"/>
</dbReference>
<feature type="compositionally biased region" description="Basic and acidic residues" evidence="2">
    <location>
        <begin position="1102"/>
        <end position="1188"/>
    </location>
</feature>
<dbReference type="OrthoDB" id="8744624at2759"/>
<feature type="compositionally biased region" description="Polar residues" evidence="2">
    <location>
        <begin position="1674"/>
        <end position="1686"/>
    </location>
</feature>
<feature type="region of interest" description="Disordered" evidence="2">
    <location>
        <begin position="902"/>
        <end position="940"/>
    </location>
</feature>
<evidence type="ECO:0000313" key="4">
    <source>
        <dbReference type="Ensembl" id="ENSSGRP00000062329.1"/>
    </source>
</evidence>
<accession>A0A672PF82</accession>
<dbReference type="PANTHER" id="PTHR17608">
    <property type="entry name" value="GENETIC SUPPRESSOR ELEMENT 1"/>
    <property type="match status" value="1"/>
</dbReference>
<feature type="compositionally biased region" description="Polar residues" evidence="2">
    <location>
        <begin position="796"/>
        <end position="821"/>
    </location>
</feature>
<feature type="compositionally biased region" description="Low complexity" evidence="2">
    <location>
        <begin position="868"/>
        <end position="879"/>
    </location>
</feature>
<gene>
    <name evidence="4" type="primary">LOC107565336</name>
</gene>
<feature type="compositionally biased region" description="Basic and acidic residues" evidence="2">
    <location>
        <begin position="903"/>
        <end position="924"/>
    </location>
</feature>
<evidence type="ECO:0000313" key="5">
    <source>
        <dbReference type="Proteomes" id="UP000472262"/>
    </source>
</evidence>
<dbReference type="InterPro" id="IPR042337">
    <property type="entry name" value="GSE1"/>
</dbReference>
<dbReference type="GeneID" id="107565336"/>
<feature type="region of interest" description="Disordered" evidence="2">
    <location>
        <begin position="1372"/>
        <end position="1422"/>
    </location>
</feature>
<feature type="compositionally biased region" description="Polar residues" evidence="2">
    <location>
        <begin position="854"/>
        <end position="863"/>
    </location>
</feature>
<proteinExistence type="predicted"/>
<evidence type="ECO:0000256" key="2">
    <source>
        <dbReference type="SAM" id="MobiDB-lite"/>
    </source>
</evidence>
<dbReference type="Ensembl" id="ENSSGRT00000066469.1">
    <property type="protein sequence ID" value="ENSSGRP00000062329.1"/>
    <property type="gene ID" value="ENSSGRG00000032139.1"/>
</dbReference>
<feature type="coiled-coil region" evidence="1">
    <location>
        <begin position="1932"/>
        <end position="1959"/>
    </location>
</feature>
<dbReference type="Pfam" id="PF12540">
    <property type="entry name" value="DUF3736"/>
    <property type="match status" value="1"/>
</dbReference>
<dbReference type="FunCoup" id="A0A672PF82">
    <property type="interactions" value="1443"/>
</dbReference>
<feature type="compositionally biased region" description="Polar residues" evidence="2">
    <location>
        <begin position="1744"/>
        <end position="1766"/>
    </location>
</feature>
<feature type="compositionally biased region" description="Polar residues" evidence="2">
    <location>
        <begin position="190"/>
        <end position="200"/>
    </location>
</feature>
<dbReference type="InParanoid" id="A0A672PF82"/>
<dbReference type="KEGG" id="sgh:107565336"/>
<keyword evidence="5" id="KW-1185">Reference proteome</keyword>
<feature type="compositionally biased region" description="Basic and acidic residues" evidence="2">
    <location>
        <begin position="1302"/>
        <end position="1327"/>
    </location>
</feature>